<accession>A0A124FFH9</accession>
<name>A0A124FFH9_9EURY</name>
<dbReference type="AlphaFoldDB" id="A0A124FFH9"/>
<dbReference type="CDD" id="cd17040">
    <property type="entry name" value="Ubl_MoaD_like"/>
    <property type="match status" value="1"/>
</dbReference>
<dbReference type="RefSeq" id="WP_283217368.1">
    <property type="nucleotide sequence ID" value="NZ_LGFD01000007.1"/>
</dbReference>
<evidence type="ECO:0000313" key="2">
    <source>
        <dbReference type="Proteomes" id="UP000053911"/>
    </source>
</evidence>
<evidence type="ECO:0008006" key="3">
    <source>
        <dbReference type="Google" id="ProtNLM"/>
    </source>
</evidence>
<sequence>MKVKIRLYGELALKHGAEIELKVQDGTTVGEILKNIGISDAEHHLLVNEKRVSKEYQLKDGDYLKLLPVVYGGCLS</sequence>
<dbReference type="Pfam" id="PF02597">
    <property type="entry name" value="ThiS"/>
    <property type="match status" value="1"/>
</dbReference>
<dbReference type="InterPro" id="IPR012675">
    <property type="entry name" value="Beta-grasp_dom_sf"/>
</dbReference>
<dbReference type="InterPro" id="IPR016155">
    <property type="entry name" value="Mopterin_synth/thiamin_S_b"/>
</dbReference>
<dbReference type="SUPFAM" id="SSF54285">
    <property type="entry name" value="MoaD/ThiS"/>
    <property type="match status" value="1"/>
</dbReference>
<organism evidence="1 2">
    <name type="scientific">Thermococcus sibiricus</name>
    <dbReference type="NCBI Taxonomy" id="172049"/>
    <lineage>
        <taxon>Archaea</taxon>
        <taxon>Methanobacteriati</taxon>
        <taxon>Methanobacteriota</taxon>
        <taxon>Thermococci</taxon>
        <taxon>Thermococcales</taxon>
        <taxon>Thermococcaceae</taxon>
        <taxon>Thermococcus</taxon>
    </lineage>
</organism>
<dbReference type="Proteomes" id="UP000053911">
    <property type="component" value="Unassembled WGS sequence"/>
</dbReference>
<dbReference type="Gene3D" id="3.10.20.30">
    <property type="match status" value="1"/>
</dbReference>
<dbReference type="EMBL" id="LGFD01000007">
    <property type="protein sequence ID" value="KUK18161.1"/>
    <property type="molecule type" value="Genomic_DNA"/>
</dbReference>
<comment type="caution">
    <text evidence="1">The sequence shown here is derived from an EMBL/GenBank/DDBJ whole genome shotgun (WGS) entry which is preliminary data.</text>
</comment>
<gene>
    <name evidence="1" type="ORF">XD54_0549</name>
</gene>
<dbReference type="InterPro" id="IPR003749">
    <property type="entry name" value="ThiS/MoaD-like"/>
</dbReference>
<proteinExistence type="predicted"/>
<protein>
    <recommendedName>
        <fullName evidence="3">MoaD/ThiS family protein</fullName>
    </recommendedName>
</protein>
<reference evidence="2" key="1">
    <citation type="journal article" date="2015" name="MBio">
        <title>Genome-Resolved Metagenomic Analysis Reveals Roles for Candidate Phyla and Other Microbial Community Members in Biogeochemical Transformations in Oil Reservoirs.</title>
        <authorList>
            <person name="Hu P."/>
            <person name="Tom L."/>
            <person name="Singh A."/>
            <person name="Thomas B.C."/>
            <person name="Baker B.J."/>
            <person name="Piceno Y.M."/>
            <person name="Andersen G.L."/>
            <person name="Banfield J.F."/>
        </authorList>
    </citation>
    <scope>NUCLEOTIDE SEQUENCE [LARGE SCALE GENOMIC DNA]</scope>
</reference>
<evidence type="ECO:0000313" key="1">
    <source>
        <dbReference type="EMBL" id="KUK18161.1"/>
    </source>
</evidence>